<keyword evidence="6 10" id="KW-0547">Nucleotide-binding</keyword>
<evidence type="ECO:0000256" key="10">
    <source>
        <dbReference type="HAMAP-Rule" id="MF_00244"/>
    </source>
</evidence>
<sequence>MNIGLLGGSFDPVHLGHLLVAIEAGYRLGLDRVWLLPARESPGKAPPAAAHHRLAMLEIAAQADPILEVCALEFELPAPSYTYRTLEALQARHPELRFSLILGMDALLGLPGWRDAQRVLELAHVVGVTRPGFAASGISERIVKPGGLYPGALRYNAYHDGLPPGPTPSSGPRELRFERGASLITVPAFEVSSREVRRRVKASEPITHLVPRGVADYLSTHQLYRS</sequence>
<dbReference type="PANTHER" id="PTHR39321">
    <property type="entry name" value="NICOTINATE-NUCLEOTIDE ADENYLYLTRANSFERASE-RELATED"/>
    <property type="match status" value="1"/>
</dbReference>
<dbReference type="PANTHER" id="PTHR39321:SF3">
    <property type="entry name" value="PHOSPHOPANTETHEINE ADENYLYLTRANSFERASE"/>
    <property type="match status" value="1"/>
</dbReference>
<evidence type="ECO:0000313" key="12">
    <source>
        <dbReference type="EMBL" id="MBB6098838.1"/>
    </source>
</evidence>
<dbReference type="InterPro" id="IPR014729">
    <property type="entry name" value="Rossmann-like_a/b/a_fold"/>
</dbReference>
<dbReference type="EC" id="2.7.7.18" evidence="10"/>
<dbReference type="NCBIfam" id="TIGR00482">
    <property type="entry name" value="nicotinate (nicotinamide) nucleotide adenylyltransferase"/>
    <property type="match status" value="1"/>
</dbReference>
<evidence type="ECO:0000256" key="9">
    <source>
        <dbReference type="ARBA" id="ARBA00048721"/>
    </source>
</evidence>
<evidence type="ECO:0000256" key="5">
    <source>
        <dbReference type="ARBA" id="ARBA00022695"/>
    </source>
</evidence>
<evidence type="ECO:0000259" key="11">
    <source>
        <dbReference type="Pfam" id="PF01467"/>
    </source>
</evidence>
<dbReference type="GO" id="GO:0004515">
    <property type="term" value="F:nicotinate-nucleotide adenylyltransferase activity"/>
    <property type="evidence" value="ECO:0007669"/>
    <property type="project" value="UniProtKB-UniRule"/>
</dbReference>
<keyword evidence="13" id="KW-1185">Reference proteome</keyword>
<comment type="caution">
    <text evidence="12">The sequence shown here is derived from an EMBL/GenBank/DDBJ whole genome shotgun (WGS) entry which is preliminary data.</text>
</comment>
<gene>
    <name evidence="10" type="primary">nadD</name>
    <name evidence="12" type="ORF">HNR42_002273</name>
</gene>
<comment type="pathway">
    <text evidence="2 10">Cofactor biosynthesis; NAD(+) biosynthesis; deamido-NAD(+) from nicotinate D-ribonucleotide: step 1/1.</text>
</comment>
<dbReference type="InterPro" id="IPR005248">
    <property type="entry name" value="NadD/NMNAT"/>
</dbReference>
<keyword evidence="8 10" id="KW-0520">NAD</keyword>
<dbReference type="Proteomes" id="UP000569951">
    <property type="component" value="Unassembled WGS sequence"/>
</dbReference>
<evidence type="ECO:0000256" key="6">
    <source>
        <dbReference type="ARBA" id="ARBA00022741"/>
    </source>
</evidence>
<proteinExistence type="inferred from homology"/>
<comment type="function">
    <text evidence="1 10">Catalyzes the reversible adenylation of nicotinate mononucleotide (NaMN) to nicotinic acid adenine dinucleotide (NaAD).</text>
</comment>
<accession>A0A841I392</accession>
<dbReference type="NCBIfam" id="NF000840">
    <property type="entry name" value="PRK00071.1-3"/>
    <property type="match status" value="1"/>
</dbReference>
<protein>
    <recommendedName>
        <fullName evidence="10">Probable nicotinate-nucleotide adenylyltransferase</fullName>
        <ecNumber evidence="10">2.7.7.18</ecNumber>
    </recommendedName>
    <alternativeName>
        <fullName evidence="10">Deamido-NAD(+) diphosphorylase</fullName>
    </alternativeName>
    <alternativeName>
        <fullName evidence="10">Deamido-NAD(+) pyrophosphorylase</fullName>
    </alternativeName>
    <alternativeName>
        <fullName evidence="10">Nicotinate mononucleotide adenylyltransferase</fullName>
        <shortName evidence="10">NaMN adenylyltransferase</shortName>
    </alternativeName>
</protein>
<evidence type="ECO:0000256" key="4">
    <source>
        <dbReference type="ARBA" id="ARBA00022679"/>
    </source>
</evidence>
<dbReference type="SUPFAM" id="SSF52374">
    <property type="entry name" value="Nucleotidylyl transferase"/>
    <property type="match status" value="1"/>
</dbReference>
<keyword evidence="7 10" id="KW-0067">ATP-binding</keyword>
<dbReference type="CDD" id="cd02165">
    <property type="entry name" value="NMNAT"/>
    <property type="match status" value="1"/>
</dbReference>
<dbReference type="AlphaFoldDB" id="A0A841I392"/>
<dbReference type="RefSeq" id="WP_183987597.1">
    <property type="nucleotide sequence ID" value="NZ_JACHHG010000008.1"/>
</dbReference>
<evidence type="ECO:0000256" key="3">
    <source>
        <dbReference type="ARBA" id="ARBA00022642"/>
    </source>
</evidence>
<feature type="domain" description="Cytidyltransferase-like" evidence="11">
    <location>
        <begin position="5"/>
        <end position="198"/>
    </location>
</feature>
<evidence type="ECO:0000256" key="8">
    <source>
        <dbReference type="ARBA" id="ARBA00023027"/>
    </source>
</evidence>
<dbReference type="InterPro" id="IPR004821">
    <property type="entry name" value="Cyt_trans-like"/>
</dbReference>
<organism evidence="12 13">
    <name type="scientific">Deinobacterium chartae</name>
    <dbReference type="NCBI Taxonomy" id="521158"/>
    <lineage>
        <taxon>Bacteria</taxon>
        <taxon>Thermotogati</taxon>
        <taxon>Deinococcota</taxon>
        <taxon>Deinococci</taxon>
        <taxon>Deinococcales</taxon>
        <taxon>Deinococcaceae</taxon>
        <taxon>Deinobacterium</taxon>
    </lineage>
</organism>
<dbReference type="HAMAP" id="MF_00244">
    <property type="entry name" value="NaMN_adenylyltr"/>
    <property type="match status" value="1"/>
</dbReference>
<dbReference type="Pfam" id="PF01467">
    <property type="entry name" value="CTP_transf_like"/>
    <property type="match status" value="1"/>
</dbReference>
<dbReference type="UniPathway" id="UPA00253">
    <property type="reaction ID" value="UER00332"/>
</dbReference>
<evidence type="ECO:0000256" key="1">
    <source>
        <dbReference type="ARBA" id="ARBA00002324"/>
    </source>
</evidence>
<evidence type="ECO:0000313" key="13">
    <source>
        <dbReference type="Proteomes" id="UP000569951"/>
    </source>
</evidence>
<keyword evidence="4 10" id="KW-0808">Transferase</keyword>
<name>A0A841I392_9DEIO</name>
<dbReference type="NCBIfam" id="TIGR00125">
    <property type="entry name" value="cyt_tran_rel"/>
    <property type="match status" value="1"/>
</dbReference>
<dbReference type="Gene3D" id="3.40.50.620">
    <property type="entry name" value="HUPs"/>
    <property type="match status" value="1"/>
</dbReference>
<keyword evidence="5 10" id="KW-0548">Nucleotidyltransferase</keyword>
<evidence type="ECO:0000256" key="7">
    <source>
        <dbReference type="ARBA" id="ARBA00022840"/>
    </source>
</evidence>
<evidence type="ECO:0000256" key="2">
    <source>
        <dbReference type="ARBA" id="ARBA00005019"/>
    </source>
</evidence>
<comment type="catalytic activity">
    <reaction evidence="9 10">
        <text>nicotinate beta-D-ribonucleotide + ATP + H(+) = deamido-NAD(+) + diphosphate</text>
        <dbReference type="Rhea" id="RHEA:22860"/>
        <dbReference type="ChEBI" id="CHEBI:15378"/>
        <dbReference type="ChEBI" id="CHEBI:30616"/>
        <dbReference type="ChEBI" id="CHEBI:33019"/>
        <dbReference type="ChEBI" id="CHEBI:57502"/>
        <dbReference type="ChEBI" id="CHEBI:58437"/>
        <dbReference type="EC" id="2.7.7.18"/>
    </reaction>
</comment>
<dbReference type="GO" id="GO:0009435">
    <property type="term" value="P:NAD+ biosynthetic process"/>
    <property type="evidence" value="ECO:0007669"/>
    <property type="project" value="UniProtKB-UniRule"/>
</dbReference>
<dbReference type="GO" id="GO:0005524">
    <property type="term" value="F:ATP binding"/>
    <property type="evidence" value="ECO:0007669"/>
    <property type="project" value="UniProtKB-KW"/>
</dbReference>
<dbReference type="EMBL" id="JACHHG010000008">
    <property type="protein sequence ID" value="MBB6098838.1"/>
    <property type="molecule type" value="Genomic_DNA"/>
</dbReference>
<comment type="similarity">
    <text evidence="10">Belongs to the NadD family.</text>
</comment>
<keyword evidence="3 10" id="KW-0662">Pyridine nucleotide biosynthesis</keyword>
<reference evidence="12 13" key="1">
    <citation type="submission" date="2020-08" db="EMBL/GenBank/DDBJ databases">
        <title>Genomic Encyclopedia of Type Strains, Phase IV (KMG-IV): sequencing the most valuable type-strain genomes for metagenomic binning, comparative biology and taxonomic classification.</title>
        <authorList>
            <person name="Goeker M."/>
        </authorList>
    </citation>
    <scope>NUCLEOTIDE SEQUENCE [LARGE SCALE GENOMIC DNA]</scope>
    <source>
        <strain evidence="12 13">DSM 21458</strain>
    </source>
</reference>